<sequence>MKSSEHVSLLDINNGKDKNSINKLLVTVTIVLFLCTGLAISIVPFNIILVDKLSERAETPVDSIIREIINESLDVFLPTRFSVHENFIIPPSDQAGRGTCWIFATLFMLESQYRENGIRKGFLNKDEYVLFSKQAYGSWVLQECARDSSAGVCHHGAPAHNTTNDHLIPTLYYLLKAFPNLSRSILPESVCPYITTDDQETNYKCDGMWEAIETNPIQFEISYMEVAREVESSKRLLVKSQRPLGLSFPIEDFVYYAPCDNSNYSTLQQCTQNSVKCPEGYTSEKCAKVIIESRNLADGTFAYLDDITRVENAGAHEINVVGYNDDWVYKNRKVSSKVLPTMKGGFIAHNSWRGNGHSVDYYMGRRSEENEAVICPNHNLSSSWIPTTFDCISQNHGDVTKCGTDFQRVRGKGMTKHTDLLGCKNSNYCDTNRNYAILQRPGGSDAWADPLFSGFDQTRVASWNKDGSDLRMETIDFFPFHMLHSMFYPVNYVANNPDMCGYWIVPYETVNMVRNKEWDLLDTYYMVDMKLEFPDSAYARSPESQQYNTTLLNSSTKVWDRVEFDGPLPYQYVY</sequence>
<dbReference type="GeneID" id="94844095"/>
<comment type="caution">
    <text evidence="2">The sequence shown here is derived from an EMBL/GenBank/DDBJ whole genome shotgun (WGS) entry which is preliminary data.</text>
</comment>
<dbReference type="VEuPathDB" id="TrichDB:TRFO_33966"/>
<feature type="transmembrane region" description="Helical" evidence="1">
    <location>
        <begin position="24"/>
        <end position="49"/>
    </location>
</feature>
<proteinExistence type="predicted"/>
<keyword evidence="1" id="KW-0472">Membrane</keyword>
<evidence type="ECO:0000313" key="2">
    <source>
        <dbReference type="EMBL" id="OHS99556.1"/>
    </source>
</evidence>
<evidence type="ECO:0000256" key="1">
    <source>
        <dbReference type="SAM" id="Phobius"/>
    </source>
</evidence>
<evidence type="ECO:0008006" key="4">
    <source>
        <dbReference type="Google" id="ProtNLM"/>
    </source>
</evidence>
<dbReference type="OrthoDB" id="59402at2759"/>
<keyword evidence="3" id="KW-1185">Reference proteome</keyword>
<dbReference type="InterPro" id="IPR000169">
    <property type="entry name" value="Pept_cys_AS"/>
</dbReference>
<organism evidence="2 3">
    <name type="scientific">Tritrichomonas foetus</name>
    <dbReference type="NCBI Taxonomy" id="1144522"/>
    <lineage>
        <taxon>Eukaryota</taxon>
        <taxon>Metamonada</taxon>
        <taxon>Parabasalia</taxon>
        <taxon>Tritrichomonadida</taxon>
        <taxon>Tritrichomonadidae</taxon>
        <taxon>Tritrichomonas</taxon>
    </lineage>
</organism>
<dbReference type="RefSeq" id="XP_068352693.1">
    <property type="nucleotide sequence ID" value="XM_068509391.1"/>
</dbReference>
<dbReference type="PANTHER" id="PTHR35899:SF1">
    <property type="entry name" value="PEPTIDASE C1A PAPAIN C-TERMINAL DOMAIN-CONTAINING PROTEIN"/>
    <property type="match status" value="1"/>
</dbReference>
<dbReference type="PROSITE" id="PS00139">
    <property type="entry name" value="THIOL_PROTEASE_CYS"/>
    <property type="match status" value="1"/>
</dbReference>
<dbReference type="CDD" id="cd02619">
    <property type="entry name" value="Peptidase_C1"/>
    <property type="match status" value="1"/>
</dbReference>
<accession>A0A1J4JQN8</accession>
<reference evidence="2" key="1">
    <citation type="submission" date="2016-10" db="EMBL/GenBank/DDBJ databases">
        <authorList>
            <person name="Benchimol M."/>
            <person name="Almeida L.G."/>
            <person name="Vasconcelos A.T."/>
            <person name="Perreira-Neves A."/>
            <person name="Rosa I.A."/>
            <person name="Tasca T."/>
            <person name="Bogo M.R."/>
            <person name="de Souza W."/>
        </authorList>
    </citation>
    <scope>NUCLEOTIDE SEQUENCE [LARGE SCALE GENOMIC DNA]</scope>
    <source>
        <strain evidence="2">K</strain>
    </source>
</reference>
<gene>
    <name evidence="2" type="ORF">TRFO_33966</name>
</gene>
<name>A0A1J4JQN8_9EUKA</name>
<dbReference type="InterPro" id="IPR038765">
    <property type="entry name" value="Papain-like_cys_pep_sf"/>
</dbReference>
<dbReference type="PANTHER" id="PTHR35899">
    <property type="entry name" value="PAPAIN FAMILY CYSTEINE PROTEASE DOMAIN CONTAINING PROTEIN"/>
    <property type="match status" value="1"/>
</dbReference>
<protein>
    <recommendedName>
        <fullName evidence="4">Peptidase C1A papain C-terminal domain-containing protein</fullName>
    </recommendedName>
</protein>
<dbReference type="Gene3D" id="3.90.70.10">
    <property type="entry name" value="Cysteine proteinases"/>
    <property type="match status" value="1"/>
</dbReference>
<dbReference type="Proteomes" id="UP000179807">
    <property type="component" value="Unassembled WGS sequence"/>
</dbReference>
<keyword evidence="1" id="KW-1133">Transmembrane helix</keyword>
<evidence type="ECO:0000313" key="3">
    <source>
        <dbReference type="Proteomes" id="UP000179807"/>
    </source>
</evidence>
<keyword evidence="1" id="KW-0812">Transmembrane</keyword>
<dbReference type="AlphaFoldDB" id="A0A1J4JQN8"/>
<dbReference type="SUPFAM" id="SSF54001">
    <property type="entry name" value="Cysteine proteinases"/>
    <property type="match status" value="1"/>
</dbReference>
<dbReference type="EMBL" id="MLAK01000999">
    <property type="protein sequence ID" value="OHS99556.1"/>
    <property type="molecule type" value="Genomic_DNA"/>
</dbReference>